<dbReference type="EMBL" id="CEKZ01000003">
    <property type="protein sequence ID" value="CEQ02917.1"/>
    <property type="molecule type" value="Genomic_DNA"/>
</dbReference>
<dbReference type="OrthoDB" id="1752145at2"/>
<dbReference type="AlphaFoldDB" id="A0A0C7QQ98"/>
<keyword evidence="2" id="KW-0449">Lipoprotein</keyword>
<name>A0A0C7QQ98_PARSO</name>
<accession>A0A0C7QQ98</accession>
<organism evidence="2 3">
    <name type="scientific">Paraclostridium sordellii</name>
    <name type="common">Clostridium sordellii</name>
    <dbReference type="NCBI Taxonomy" id="1505"/>
    <lineage>
        <taxon>Bacteria</taxon>
        <taxon>Bacillati</taxon>
        <taxon>Bacillota</taxon>
        <taxon>Clostridia</taxon>
        <taxon>Peptostreptococcales</taxon>
        <taxon>Peptostreptococcaceae</taxon>
        <taxon>Paraclostridium</taxon>
    </lineage>
</organism>
<protein>
    <submittedName>
        <fullName evidence="2">Lipoprotein</fullName>
    </submittedName>
</protein>
<dbReference type="RefSeq" id="WP_055341462.1">
    <property type="nucleotide sequence ID" value="NZ_CEKZ01000003.1"/>
</dbReference>
<dbReference type="Proteomes" id="UP000049127">
    <property type="component" value="Unassembled WGS sequence"/>
</dbReference>
<evidence type="ECO:0000313" key="3">
    <source>
        <dbReference type="Proteomes" id="UP000049127"/>
    </source>
</evidence>
<feature type="compositionally biased region" description="Polar residues" evidence="1">
    <location>
        <begin position="174"/>
        <end position="192"/>
    </location>
</feature>
<feature type="compositionally biased region" description="Low complexity" evidence="1">
    <location>
        <begin position="132"/>
        <end position="148"/>
    </location>
</feature>
<feature type="compositionally biased region" description="Low complexity" evidence="1">
    <location>
        <begin position="160"/>
        <end position="173"/>
    </location>
</feature>
<proteinExistence type="predicted"/>
<feature type="compositionally biased region" description="Basic and acidic residues" evidence="1">
    <location>
        <begin position="149"/>
        <end position="159"/>
    </location>
</feature>
<evidence type="ECO:0000313" key="2">
    <source>
        <dbReference type="EMBL" id="CEQ02917.1"/>
    </source>
</evidence>
<sequence length="236" mass="26763">MKKILAIIFVILFIAFGFALRKQQINDQKLELKNAIKEYKNASTKTEEVKTKLTNQEKLNNNEKTKLNDLEEKHKVLVNQFNEYKLKYPQDITKEIKKMETENKEYAKKISDLENNINQLNEKVAKQEVVKQQEVVSSSSSNKTSSNKESNKTNSHKENNSSSSNNTSSSSNVINQEESNYENTQSESSETVYANGGHSKSNKYHSSPTAHNMEGAIAMSKSEAISKGYVACKKCY</sequence>
<reference evidence="2 3" key="1">
    <citation type="submission" date="2015-01" db="EMBL/GenBank/DDBJ databases">
        <authorList>
            <person name="Aslett A.Martin."/>
            <person name="De Silva Nishadi"/>
        </authorList>
    </citation>
    <scope>NUCLEOTIDE SEQUENCE [LARGE SCALE GENOMIC DNA]</scope>
    <source>
        <strain evidence="2 3">R28058</strain>
    </source>
</reference>
<evidence type="ECO:0000256" key="1">
    <source>
        <dbReference type="SAM" id="MobiDB-lite"/>
    </source>
</evidence>
<gene>
    <name evidence="2" type="ORF">R28058_06501</name>
</gene>
<feature type="region of interest" description="Disordered" evidence="1">
    <location>
        <begin position="129"/>
        <end position="208"/>
    </location>
</feature>